<dbReference type="EMBL" id="JAPWDQ010000006">
    <property type="protein sequence ID" value="KAJ5483989.1"/>
    <property type="molecule type" value="Genomic_DNA"/>
</dbReference>
<dbReference type="Pfam" id="PF12311">
    <property type="entry name" value="DUF3632"/>
    <property type="match status" value="1"/>
</dbReference>
<dbReference type="PANTHER" id="PTHR38797:SF4">
    <property type="entry name" value="NUCLEAR PORE COMPLEX PROTEIN NUP85"/>
    <property type="match status" value="1"/>
</dbReference>
<dbReference type="InterPro" id="IPR053204">
    <property type="entry name" value="Oxopyrrolidines_Biosynth-assoc"/>
</dbReference>
<dbReference type="RefSeq" id="XP_056789259.1">
    <property type="nucleotide sequence ID" value="XM_056935387.1"/>
</dbReference>
<gene>
    <name evidence="1" type="ORF">N7539_005785</name>
</gene>
<dbReference type="AlphaFoldDB" id="A0A9W9X534"/>
<proteinExistence type="predicted"/>
<reference evidence="1" key="2">
    <citation type="journal article" date="2023" name="IMA Fungus">
        <title>Comparative genomic study of the Penicillium genus elucidates a diverse pangenome and 15 lateral gene transfer events.</title>
        <authorList>
            <person name="Petersen C."/>
            <person name="Sorensen T."/>
            <person name="Nielsen M.R."/>
            <person name="Sondergaard T.E."/>
            <person name="Sorensen J.L."/>
            <person name="Fitzpatrick D.A."/>
            <person name="Frisvad J.C."/>
            <person name="Nielsen K.L."/>
        </authorList>
    </citation>
    <scope>NUCLEOTIDE SEQUENCE</scope>
    <source>
        <strain evidence="1">IBT 30728</strain>
    </source>
</reference>
<comment type="caution">
    <text evidence="1">The sequence shown here is derived from an EMBL/GenBank/DDBJ whole genome shotgun (WGS) entry which is preliminary data.</text>
</comment>
<evidence type="ECO:0000313" key="1">
    <source>
        <dbReference type="EMBL" id="KAJ5483989.1"/>
    </source>
</evidence>
<organism evidence="1 2">
    <name type="scientific">Penicillium diatomitis</name>
    <dbReference type="NCBI Taxonomy" id="2819901"/>
    <lineage>
        <taxon>Eukaryota</taxon>
        <taxon>Fungi</taxon>
        <taxon>Dikarya</taxon>
        <taxon>Ascomycota</taxon>
        <taxon>Pezizomycotina</taxon>
        <taxon>Eurotiomycetes</taxon>
        <taxon>Eurotiomycetidae</taxon>
        <taxon>Eurotiales</taxon>
        <taxon>Aspergillaceae</taxon>
        <taxon>Penicillium</taxon>
    </lineage>
</organism>
<name>A0A9W9X534_9EURO</name>
<accession>A0A9W9X534</accession>
<keyword evidence="2" id="KW-1185">Reference proteome</keyword>
<dbReference type="PANTHER" id="PTHR38797">
    <property type="entry name" value="NUCLEAR PORE COMPLEX PROTEIN NUP85-RELATED"/>
    <property type="match status" value="1"/>
</dbReference>
<protein>
    <submittedName>
        <fullName evidence="1">Uncharacterized protein</fullName>
    </submittedName>
</protein>
<sequence length="282" mass="31831">MTMSTFTEETTLDLERVKATEEFRPFETKLFNILHDLIQPGNKLEPTAAAAQINDLFPSNEEDSSKAAVSTEDQDDAATNPEAFLWSLWGLIIQVMRLVPPRHPGQDQMISLLQSLSELPARSLEIWGQFTPDIGQADPDGISEWINQNSFMARLVGKGLLSWDTLIVWMMRDVLEDDLPQEEMVQDCYISVASEWITHAGTTIYNQLSSQEMTEQQKRVMKGGKLYEGPAGLRVERWGFWKSRLAEASQQASEKVRPAATAAADRMAEIEEQAHVEKEMRG</sequence>
<dbReference type="InterPro" id="IPR022085">
    <property type="entry name" value="OpdG"/>
</dbReference>
<evidence type="ECO:0000313" key="2">
    <source>
        <dbReference type="Proteomes" id="UP001148312"/>
    </source>
</evidence>
<dbReference type="GeneID" id="81625636"/>
<dbReference type="Proteomes" id="UP001148312">
    <property type="component" value="Unassembled WGS sequence"/>
</dbReference>
<reference evidence="1" key="1">
    <citation type="submission" date="2022-12" db="EMBL/GenBank/DDBJ databases">
        <authorList>
            <person name="Petersen C."/>
        </authorList>
    </citation>
    <scope>NUCLEOTIDE SEQUENCE</scope>
    <source>
        <strain evidence="1">IBT 30728</strain>
    </source>
</reference>